<dbReference type="AlphaFoldDB" id="A0A382LHX6"/>
<proteinExistence type="predicted"/>
<evidence type="ECO:0000259" key="1">
    <source>
        <dbReference type="Pfam" id="PF02617"/>
    </source>
</evidence>
<reference evidence="2" key="1">
    <citation type="submission" date="2018-05" db="EMBL/GenBank/DDBJ databases">
        <authorList>
            <person name="Lanie J.A."/>
            <person name="Ng W.-L."/>
            <person name="Kazmierczak K.M."/>
            <person name="Andrzejewski T.M."/>
            <person name="Davidsen T.M."/>
            <person name="Wayne K.J."/>
            <person name="Tettelin H."/>
            <person name="Glass J.I."/>
            <person name="Rusch D."/>
            <person name="Podicherti R."/>
            <person name="Tsui H.-C.T."/>
            <person name="Winkler M.E."/>
        </authorList>
    </citation>
    <scope>NUCLEOTIDE SEQUENCE</scope>
</reference>
<dbReference type="SUPFAM" id="SSF54736">
    <property type="entry name" value="ClpS-like"/>
    <property type="match status" value="1"/>
</dbReference>
<dbReference type="EMBL" id="UINC01087122">
    <property type="protein sequence ID" value="SVC36220.1"/>
    <property type="molecule type" value="Genomic_DNA"/>
</dbReference>
<feature type="domain" description="Adaptor protein ClpS core" evidence="1">
    <location>
        <begin position="2"/>
        <end position="54"/>
    </location>
</feature>
<dbReference type="InterPro" id="IPR003769">
    <property type="entry name" value="ClpS_core"/>
</dbReference>
<protein>
    <recommendedName>
        <fullName evidence="1">Adaptor protein ClpS core domain-containing protein</fullName>
    </recommendedName>
</protein>
<evidence type="ECO:0000313" key="2">
    <source>
        <dbReference type="EMBL" id="SVC36220.1"/>
    </source>
</evidence>
<dbReference type="GO" id="GO:0030163">
    <property type="term" value="P:protein catabolic process"/>
    <property type="evidence" value="ECO:0007669"/>
    <property type="project" value="InterPro"/>
</dbReference>
<name>A0A382LHX6_9ZZZZ</name>
<dbReference type="Gene3D" id="3.30.1390.10">
    <property type="match status" value="1"/>
</dbReference>
<dbReference type="InterPro" id="IPR014719">
    <property type="entry name" value="Ribosomal_bL12_C/ClpS-like"/>
</dbReference>
<gene>
    <name evidence="2" type="ORF">METZ01_LOCUS289074</name>
</gene>
<dbReference type="Pfam" id="PF02617">
    <property type="entry name" value="ClpS"/>
    <property type="match status" value="1"/>
</dbReference>
<organism evidence="2">
    <name type="scientific">marine metagenome</name>
    <dbReference type="NCBI Taxonomy" id="408172"/>
    <lineage>
        <taxon>unclassified sequences</taxon>
        <taxon>metagenomes</taxon>
        <taxon>ecological metagenomes</taxon>
    </lineage>
</organism>
<accession>A0A382LHX6</accession>
<sequence length="59" mass="6498">CVFNHTHDRATDFANTIKEVGKAIVGTYNYEIAETKAIETTGLARSNNFPLKVSLEQLG</sequence>
<feature type="non-terminal residue" evidence="2">
    <location>
        <position position="1"/>
    </location>
</feature>